<accession>A0A9Q1KEW0</accession>
<proteinExistence type="predicted"/>
<dbReference type="OrthoDB" id="1913335at2759"/>
<evidence type="ECO:0000313" key="2">
    <source>
        <dbReference type="Proteomes" id="UP001153076"/>
    </source>
</evidence>
<dbReference type="Proteomes" id="UP001153076">
    <property type="component" value="Unassembled WGS sequence"/>
</dbReference>
<organism evidence="1 2">
    <name type="scientific">Carnegiea gigantea</name>
    <dbReference type="NCBI Taxonomy" id="171969"/>
    <lineage>
        <taxon>Eukaryota</taxon>
        <taxon>Viridiplantae</taxon>
        <taxon>Streptophyta</taxon>
        <taxon>Embryophyta</taxon>
        <taxon>Tracheophyta</taxon>
        <taxon>Spermatophyta</taxon>
        <taxon>Magnoliopsida</taxon>
        <taxon>eudicotyledons</taxon>
        <taxon>Gunneridae</taxon>
        <taxon>Pentapetalae</taxon>
        <taxon>Caryophyllales</taxon>
        <taxon>Cactineae</taxon>
        <taxon>Cactaceae</taxon>
        <taxon>Cactoideae</taxon>
        <taxon>Echinocereeae</taxon>
        <taxon>Carnegiea</taxon>
    </lineage>
</organism>
<dbReference type="EMBL" id="JAKOGI010000149">
    <property type="protein sequence ID" value="KAJ8441967.1"/>
    <property type="molecule type" value="Genomic_DNA"/>
</dbReference>
<comment type="caution">
    <text evidence="1">The sequence shown here is derived from an EMBL/GenBank/DDBJ whole genome shotgun (WGS) entry which is preliminary data.</text>
</comment>
<gene>
    <name evidence="1" type="ORF">Cgig2_020112</name>
</gene>
<keyword evidence="2" id="KW-1185">Reference proteome</keyword>
<sequence>MKGYVKEVRTELKVIIGTPKFLYKFVGERPTMLFDVHAHKWEDHVAILSNEKNQPIGPTDDDMSEFSKFLGTMAHDHTWTLLTYTNWTKVPHKEKNVGIRKLYSSSKCRKIGDAINSRLLESLQMSNKERSYYKYDNDADRWKHHPNREPDPTTICR</sequence>
<reference evidence="1" key="1">
    <citation type="submission" date="2022-04" db="EMBL/GenBank/DDBJ databases">
        <title>Carnegiea gigantea Genome sequencing and assembly v2.</title>
        <authorList>
            <person name="Copetti D."/>
            <person name="Sanderson M.J."/>
            <person name="Burquez A."/>
            <person name="Wojciechowski M.F."/>
        </authorList>
    </citation>
    <scope>NUCLEOTIDE SEQUENCE</scope>
    <source>
        <strain evidence="1">SGP5-SGP5p</strain>
        <tissue evidence="1">Aerial part</tissue>
    </source>
</reference>
<evidence type="ECO:0000313" key="1">
    <source>
        <dbReference type="EMBL" id="KAJ8441967.1"/>
    </source>
</evidence>
<protein>
    <submittedName>
        <fullName evidence="1">Uncharacterized protein</fullName>
    </submittedName>
</protein>
<name>A0A9Q1KEW0_9CARY</name>
<dbReference type="AlphaFoldDB" id="A0A9Q1KEW0"/>